<dbReference type="EMBL" id="JAAXLS010000051">
    <property type="protein sequence ID" value="NKQ58234.1"/>
    <property type="molecule type" value="Genomic_DNA"/>
</dbReference>
<dbReference type="InterPro" id="IPR003607">
    <property type="entry name" value="HD/PDEase_dom"/>
</dbReference>
<proteinExistence type="predicted"/>
<organism evidence="2 3">
    <name type="scientific">Amycolatopsis acididurans</name>
    <dbReference type="NCBI Taxonomy" id="2724524"/>
    <lineage>
        <taxon>Bacteria</taxon>
        <taxon>Bacillati</taxon>
        <taxon>Actinomycetota</taxon>
        <taxon>Actinomycetes</taxon>
        <taxon>Pseudonocardiales</taxon>
        <taxon>Pseudonocardiaceae</taxon>
        <taxon>Amycolatopsis</taxon>
    </lineage>
</organism>
<protein>
    <submittedName>
        <fullName evidence="2">HD domain-containing protein</fullName>
    </submittedName>
</protein>
<dbReference type="NCBIfam" id="NF046112">
    <property type="entry name" value="MSMEG_6209_Nter"/>
    <property type="match status" value="1"/>
</dbReference>
<dbReference type="NCBIfam" id="TIGR00277">
    <property type="entry name" value="HDIG"/>
    <property type="match status" value="1"/>
</dbReference>
<comment type="caution">
    <text evidence="2">The sequence shown here is derived from an EMBL/GenBank/DDBJ whole genome shotgun (WGS) entry which is preliminary data.</text>
</comment>
<dbReference type="InterPro" id="IPR006674">
    <property type="entry name" value="HD_domain"/>
</dbReference>
<dbReference type="Gene3D" id="1.10.8.1060">
    <property type="entry name" value="Corynebacterium glutamicum thioredoxin-dependent arsenate reductase, N-terminal domain"/>
    <property type="match status" value="1"/>
</dbReference>
<evidence type="ECO:0000313" key="3">
    <source>
        <dbReference type="Proteomes" id="UP000715441"/>
    </source>
</evidence>
<dbReference type="Proteomes" id="UP000715441">
    <property type="component" value="Unassembled WGS sequence"/>
</dbReference>
<dbReference type="CDD" id="cd00077">
    <property type="entry name" value="HDc"/>
    <property type="match status" value="1"/>
</dbReference>
<dbReference type="InterPro" id="IPR006675">
    <property type="entry name" value="HDIG_dom"/>
</dbReference>
<reference evidence="2 3" key="1">
    <citation type="submission" date="2020-04" db="EMBL/GenBank/DDBJ databases">
        <title>Novel species.</title>
        <authorList>
            <person name="Teo W.F.A."/>
            <person name="Lipun K."/>
            <person name="Srisuk N."/>
            <person name="Duangmal K."/>
        </authorList>
    </citation>
    <scope>NUCLEOTIDE SEQUENCE [LARGE SCALE GENOMIC DNA]</scope>
    <source>
        <strain evidence="2 3">K13G38</strain>
    </source>
</reference>
<dbReference type="SUPFAM" id="SSF109604">
    <property type="entry name" value="HD-domain/PDEase-like"/>
    <property type="match status" value="1"/>
</dbReference>
<dbReference type="Pfam" id="PF01966">
    <property type="entry name" value="HD"/>
    <property type="match status" value="1"/>
</dbReference>
<name>A0ABX1JFR3_9PSEU</name>
<dbReference type="Gene3D" id="1.10.3210.10">
    <property type="entry name" value="Hypothetical protein af1432"/>
    <property type="match status" value="1"/>
</dbReference>
<dbReference type="RefSeq" id="WP_168521867.1">
    <property type="nucleotide sequence ID" value="NZ_JAAXLS010000051.1"/>
</dbReference>
<accession>A0ABX1JFR3</accession>
<sequence>MDATSTLEQGQEDQLRRLEHNLVREHDELPPDVVRYEIAQAHASFASARITTFVPILVERVAQRRLSSPSIGADVPHTELVRCPSTYSAEMPLRTWGWYMAKQLLADESPRRWAHTQGVARRAAEVAGALPPEDRQVLVAAAWLHDIGYAEEVIDTGFHQLDGARYLLAHGAPRRVCALVAHHSGAAAVAEVRGLSAELGEFDDEHGPVRDALWYCDMTTGPDGTPMSFAERMRELRARRSPDDPAIQALATNEDERASAVQRTEHLLQRTLTPA</sequence>
<evidence type="ECO:0000259" key="1">
    <source>
        <dbReference type="Pfam" id="PF01966"/>
    </source>
</evidence>
<evidence type="ECO:0000313" key="2">
    <source>
        <dbReference type="EMBL" id="NKQ58234.1"/>
    </source>
</evidence>
<keyword evidence="3" id="KW-1185">Reference proteome</keyword>
<gene>
    <name evidence="2" type="ORF">HFP15_35820</name>
</gene>
<feature type="domain" description="HD" evidence="1">
    <location>
        <begin position="112"/>
        <end position="188"/>
    </location>
</feature>